<dbReference type="AlphaFoldDB" id="A0A5C6F970"/>
<evidence type="ECO:0000313" key="3">
    <source>
        <dbReference type="Proteomes" id="UP000317977"/>
    </source>
</evidence>
<gene>
    <name evidence="2" type="ORF">Poly59_08370</name>
</gene>
<feature type="transmembrane region" description="Helical" evidence="1">
    <location>
        <begin position="183"/>
        <end position="205"/>
    </location>
</feature>
<keyword evidence="1" id="KW-1133">Transmembrane helix</keyword>
<keyword evidence="1" id="KW-0812">Transmembrane</keyword>
<dbReference type="Proteomes" id="UP000317977">
    <property type="component" value="Unassembled WGS sequence"/>
</dbReference>
<accession>A0A5C6F970</accession>
<keyword evidence="1" id="KW-0472">Membrane</keyword>
<comment type="caution">
    <text evidence="2">The sequence shown here is derived from an EMBL/GenBank/DDBJ whole genome shotgun (WGS) entry which is preliminary data.</text>
</comment>
<organism evidence="2 3">
    <name type="scientific">Rubripirellula reticaptiva</name>
    <dbReference type="NCBI Taxonomy" id="2528013"/>
    <lineage>
        <taxon>Bacteria</taxon>
        <taxon>Pseudomonadati</taxon>
        <taxon>Planctomycetota</taxon>
        <taxon>Planctomycetia</taxon>
        <taxon>Pirellulales</taxon>
        <taxon>Pirellulaceae</taxon>
        <taxon>Rubripirellula</taxon>
    </lineage>
</organism>
<evidence type="ECO:0000256" key="1">
    <source>
        <dbReference type="SAM" id="Phobius"/>
    </source>
</evidence>
<name>A0A5C6F970_9BACT</name>
<dbReference type="RefSeq" id="WP_146532739.1">
    <property type="nucleotide sequence ID" value="NZ_SJPX01000001.1"/>
</dbReference>
<dbReference type="EMBL" id="SJPX01000001">
    <property type="protein sequence ID" value="TWU57928.1"/>
    <property type="molecule type" value="Genomic_DNA"/>
</dbReference>
<sequence>MNQVVSYRPSMIMGGTAWLVLVMVTSAWSAEESSTTGSKPEPAQLSVAPLDHIEYPDDRPQWLVENKSLDEEPSVRGVDHKIVIVSLPCDSAEQSLEELQWMQRAAIATYVSQMVDAGGEFDFYSPSDEEIENDLISKRYTGQVVQGDSTRYESAVELHFDSKKRDEIRVAWKNIEVGDRLKALGGLTTVGLVLLICTSGLLGIVSRRFPAS</sequence>
<reference evidence="2 3" key="1">
    <citation type="submission" date="2019-02" db="EMBL/GenBank/DDBJ databases">
        <title>Deep-cultivation of Planctomycetes and their phenomic and genomic characterization uncovers novel biology.</title>
        <authorList>
            <person name="Wiegand S."/>
            <person name="Jogler M."/>
            <person name="Boedeker C."/>
            <person name="Pinto D."/>
            <person name="Vollmers J."/>
            <person name="Rivas-Marin E."/>
            <person name="Kohn T."/>
            <person name="Peeters S.H."/>
            <person name="Heuer A."/>
            <person name="Rast P."/>
            <person name="Oberbeckmann S."/>
            <person name="Bunk B."/>
            <person name="Jeske O."/>
            <person name="Meyerdierks A."/>
            <person name="Storesund J.E."/>
            <person name="Kallscheuer N."/>
            <person name="Luecker S."/>
            <person name="Lage O.M."/>
            <person name="Pohl T."/>
            <person name="Merkel B.J."/>
            <person name="Hornburger P."/>
            <person name="Mueller R.-W."/>
            <person name="Bruemmer F."/>
            <person name="Labrenz M."/>
            <person name="Spormann A.M."/>
            <person name="Op Den Camp H."/>
            <person name="Overmann J."/>
            <person name="Amann R."/>
            <person name="Jetten M.S.M."/>
            <person name="Mascher T."/>
            <person name="Medema M.H."/>
            <person name="Devos D.P."/>
            <person name="Kaster A.-K."/>
            <person name="Ovreas L."/>
            <person name="Rohde M."/>
            <person name="Galperin M.Y."/>
            <person name="Jogler C."/>
        </authorList>
    </citation>
    <scope>NUCLEOTIDE SEQUENCE [LARGE SCALE GENOMIC DNA]</scope>
    <source>
        <strain evidence="2 3">Poly59</strain>
    </source>
</reference>
<keyword evidence="3" id="KW-1185">Reference proteome</keyword>
<evidence type="ECO:0000313" key="2">
    <source>
        <dbReference type="EMBL" id="TWU57928.1"/>
    </source>
</evidence>
<dbReference type="OrthoDB" id="282910at2"/>
<protein>
    <submittedName>
        <fullName evidence="2">Uncharacterized protein</fullName>
    </submittedName>
</protein>
<proteinExistence type="predicted"/>